<sequence>MIRNECSFYSKVLGEPVKVLVLLPIGSGYAIRQSSSLDEVYAQKTYPVLYLFHCANGCAEDWLYRTDTEAYAEEAGIALAIPDLHDSFGVDMAHGGKYGTFLSEELPRFLHHVFPISEARAETAAAGCSMGGYTAAYHGLIHPERFSLIGVLSGALQGDIIHAWLTENGIADDLNWKNIFGEARTQHEDTDVFRKIDPDAEYKPEFLVFCGEDETCNVEMNQRFHKKLKEAGYEASFAGGHGEHGWTYWDGCIHQVIERFAERIREDEED</sequence>
<organism evidence="1 2">
    <name type="scientific">Stecheria intestinalis</name>
    <dbReference type="NCBI Taxonomy" id="2606630"/>
    <lineage>
        <taxon>Bacteria</taxon>
        <taxon>Bacillati</taxon>
        <taxon>Bacillota</taxon>
        <taxon>Erysipelotrichia</taxon>
        <taxon>Erysipelotrichales</taxon>
        <taxon>Erysipelotrichaceae</taxon>
        <taxon>Stecheria</taxon>
    </lineage>
</organism>
<accession>A0A7X2NRX9</accession>
<evidence type="ECO:0000313" key="1">
    <source>
        <dbReference type="EMBL" id="MSS58318.1"/>
    </source>
</evidence>
<dbReference type="PANTHER" id="PTHR48098">
    <property type="entry name" value="ENTEROCHELIN ESTERASE-RELATED"/>
    <property type="match status" value="1"/>
</dbReference>
<dbReference type="AlphaFoldDB" id="A0A7X2NRX9"/>
<dbReference type="InterPro" id="IPR029058">
    <property type="entry name" value="AB_hydrolase_fold"/>
</dbReference>
<protein>
    <recommendedName>
        <fullName evidence="3">Esterase</fullName>
    </recommendedName>
</protein>
<dbReference type="EMBL" id="VUMN01000009">
    <property type="protein sequence ID" value="MSS58318.1"/>
    <property type="molecule type" value="Genomic_DNA"/>
</dbReference>
<dbReference type="SUPFAM" id="SSF53474">
    <property type="entry name" value="alpha/beta-Hydrolases"/>
    <property type="match status" value="1"/>
</dbReference>
<dbReference type="Gene3D" id="3.40.50.1820">
    <property type="entry name" value="alpha/beta hydrolase"/>
    <property type="match status" value="1"/>
</dbReference>
<dbReference type="Pfam" id="PF00756">
    <property type="entry name" value="Esterase"/>
    <property type="match status" value="1"/>
</dbReference>
<gene>
    <name evidence="1" type="ORF">FYJ51_05310</name>
</gene>
<dbReference type="RefSeq" id="WP_154504037.1">
    <property type="nucleotide sequence ID" value="NZ_VUMN01000009.1"/>
</dbReference>
<name>A0A7X2NRX9_9FIRM</name>
<comment type="caution">
    <text evidence="1">The sequence shown here is derived from an EMBL/GenBank/DDBJ whole genome shotgun (WGS) entry which is preliminary data.</text>
</comment>
<dbReference type="Proteomes" id="UP000461880">
    <property type="component" value="Unassembled WGS sequence"/>
</dbReference>
<keyword evidence="2" id="KW-1185">Reference proteome</keyword>
<evidence type="ECO:0000313" key="2">
    <source>
        <dbReference type="Proteomes" id="UP000461880"/>
    </source>
</evidence>
<reference evidence="1 2" key="1">
    <citation type="submission" date="2019-08" db="EMBL/GenBank/DDBJ databases">
        <title>In-depth cultivation of the pig gut microbiome towards novel bacterial diversity and tailored functional studies.</title>
        <authorList>
            <person name="Wylensek D."/>
            <person name="Hitch T.C.A."/>
            <person name="Clavel T."/>
        </authorList>
    </citation>
    <scope>NUCLEOTIDE SEQUENCE [LARGE SCALE GENOMIC DNA]</scope>
    <source>
        <strain evidence="1 2">Oil+RF-744-GAM-WT-6</strain>
    </source>
</reference>
<proteinExistence type="predicted"/>
<dbReference type="PANTHER" id="PTHR48098:SF1">
    <property type="entry name" value="DIACYLGLYCEROL ACYLTRANSFERASE_MYCOLYLTRANSFERASE AG85A"/>
    <property type="match status" value="1"/>
</dbReference>
<dbReference type="InterPro" id="IPR050583">
    <property type="entry name" value="Mycobacterial_A85_antigen"/>
</dbReference>
<evidence type="ECO:0008006" key="3">
    <source>
        <dbReference type="Google" id="ProtNLM"/>
    </source>
</evidence>
<dbReference type="GO" id="GO:0016747">
    <property type="term" value="F:acyltransferase activity, transferring groups other than amino-acyl groups"/>
    <property type="evidence" value="ECO:0007669"/>
    <property type="project" value="TreeGrafter"/>
</dbReference>
<dbReference type="InterPro" id="IPR000801">
    <property type="entry name" value="Esterase-like"/>
</dbReference>